<dbReference type="SUPFAM" id="SSF55486">
    <property type="entry name" value="Metalloproteases ('zincins'), catalytic domain"/>
    <property type="match status" value="1"/>
</dbReference>
<dbReference type="Proteomes" id="UP001634394">
    <property type="component" value="Unassembled WGS sequence"/>
</dbReference>
<dbReference type="EMBL" id="JBJQND010000018">
    <property type="protein sequence ID" value="KAL3837175.1"/>
    <property type="molecule type" value="Genomic_DNA"/>
</dbReference>
<dbReference type="GO" id="GO:0046872">
    <property type="term" value="F:metal ion binding"/>
    <property type="evidence" value="ECO:0007669"/>
    <property type="project" value="UniProtKB-KW"/>
</dbReference>
<evidence type="ECO:0000256" key="6">
    <source>
        <dbReference type="PIRSR" id="PIRSR601548-10"/>
    </source>
</evidence>
<accession>A0ABD3TLD4</accession>
<evidence type="ECO:0000256" key="14">
    <source>
        <dbReference type="RuleBase" id="RU361144"/>
    </source>
</evidence>
<keyword evidence="18" id="KW-1185">Reference proteome</keyword>
<dbReference type="CDD" id="cd06461">
    <property type="entry name" value="M2_ACE"/>
    <property type="match status" value="1"/>
</dbReference>
<evidence type="ECO:0000256" key="9">
    <source>
        <dbReference type="PIRSR" id="PIRSR601548-3"/>
    </source>
</evidence>
<feature type="active site" description="Proton donor 2" evidence="7">
    <location>
        <position position="500"/>
    </location>
</feature>
<dbReference type="PROSITE" id="PS52011">
    <property type="entry name" value="PEPTIDASE_M2"/>
    <property type="match status" value="1"/>
</dbReference>
<keyword evidence="3 10" id="KW-1015">Disulfide bond</keyword>
<feature type="binding site" evidence="8">
    <location>
        <position position="210"/>
    </location>
    <ligand>
        <name>chloride</name>
        <dbReference type="ChEBI" id="CHEBI:17996"/>
        <label>1</label>
    </ligand>
</feature>
<keyword evidence="9 14" id="KW-0862">Zinc</keyword>
<dbReference type="EC" id="3.4.-.-" evidence="14"/>
<keyword evidence="2 16" id="KW-0732">Signal</keyword>
<evidence type="ECO:0000256" key="4">
    <source>
        <dbReference type="ARBA" id="ARBA00023180"/>
    </source>
</evidence>
<organism evidence="17 18">
    <name type="scientific">Sinanodonta woodiana</name>
    <name type="common">Chinese pond mussel</name>
    <name type="synonym">Anodonta woodiana</name>
    <dbReference type="NCBI Taxonomy" id="1069815"/>
    <lineage>
        <taxon>Eukaryota</taxon>
        <taxon>Metazoa</taxon>
        <taxon>Spiralia</taxon>
        <taxon>Lophotrochozoa</taxon>
        <taxon>Mollusca</taxon>
        <taxon>Bivalvia</taxon>
        <taxon>Autobranchia</taxon>
        <taxon>Heteroconchia</taxon>
        <taxon>Palaeoheterodonta</taxon>
        <taxon>Unionida</taxon>
        <taxon>Unionoidea</taxon>
        <taxon>Unionidae</taxon>
        <taxon>Unioninae</taxon>
        <taxon>Sinanodonta</taxon>
    </lineage>
</organism>
<keyword evidence="14" id="KW-0121">Carboxypeptidase</keyword>
<feature type="chain" id="PRO_5044852815" description="Angiotensin-converting enzyme" evidence="16">
    <location>
        <begin position="21"/>
        <end position="607"/>
    </location>
</feature>
<feature type="disulfide bond" evidence="10">
    <location>
        <begin position="137"/>
        <end position="143"/>
    </location>
</feature>
<dbReference type="PANTHER" id="PTHR10514">
    <property type="entry name" value="ANGIOTENSIN-CONVERTING ENZYME"/>
    <property type="match status" value="1"/>
</dbReference>
<dbReference type="GO" id="GO:0006508">
    <property type="term" value="P:proteolysis"/>
    <property type="evidence" value="ECO:0007669"/>
    <property type="project" value="UniProtKB-KW"/>
</dbReference>
<comment type="caution">
    <text evidence="17">The sequence shown here is derived from an EMBL/GenBank/DDBJ whole genome shotgun (WGS) entry which is preliminary data.</text>
</comment>
<feature type="glycosylation site" description="N-linked (GlcNAc...) asparagine" evidence="6">
    <location>
        <position position="56"/>
    </location>
</feature>
<dbReference type="AlphaFoldDB" id="A0ABD3TLD4"/>
<evidence type="ECO:0000256" key="15">
    <source>
        <dbReference type="SAM" id="Phobius"/>
    </source>
</evidence>
<keyword evidence="15" id="KW-0472">Membrane</keyword>
<feature type="signal peptide" evidence="16">
    <location>
        <begin position="1"/>
        <end position="20"/>
    </location>
</feature>
<evidence type="ECO:0000256" key="3">
    <source>
        <dbReference type="ARBA" id="ARBA00023157"/>
    </source>
</evidence>
<comment type="cofactor">
    <cofactor evidence="14">
        <name>Zn(2+)</name>
        <dbReference type="ChEBI" id="CHEBI:29105"/>
    </cofactor>
    <text evidence="14">Binds 1 zinc ion per subunit.</text>
</comment>
<keyword evidence="15" id="KW-1133">Transmembrane helix</keyword>
<comment type="caution">
    <text evidence="13">Lacks conserved residue(s) required for the propagation of feature annotation.</text>
</comment>
<protein>
    <recommendedName>
        <fullName evidence="14">Angiotensin-converting enzyme</fullName>
        <ecNumber evidence="14">3.4.-.-</ecNumber>
    </recommendedName>
</protein>
<dbReference type="PRINTS" id="PR00791">
    <property type="entry name" value="PEPDIPTASEA"/>
</dbReference>
<dbReference type="Gene3D" id="1.10.1370.30">
    <property type="match status" value="1"/>
</dbReference>
<evidence type="ECO:0000256" key="1">
    <source>
        <dbReference type="ARBA" id="ARBA00008139"/>
    </source>
</evidence>
<dbReference type="InterPro" id="IPR001548">
    <property type="entry name" value="Peptidase_M2"/>
</dbReference>
<evidence type="ECO:0000256" key="7">
    <source>
        <dbReference type="PIRSR" id="PIRSR601548-11"/>
    </source>
</evidence>
<name>A0ABD3TLD4_SINWO</name>
<keyword evidence="14" id="KW-0378">Hydrolase</keyword>
<evidence type="ECO:0000256" key="12">
    <source>
        <dbReference type="PIRSR" id="PIRSR601548-8"/>
    </source>
</evidence>
<dbReference type="GO" id="GO:0004180">
    <property type="term" value="F:carboxypeptidase activity"/>
    <property type="evidence" value="ECO:0007669"/>
    <property type="project" value="UniProtKB-KW"/>
</dbReference>
<keyword evidence="14" id="KW-0482">Metalloprotease</keyword>
<feature type="binding site" evidence="9">
    <location>
        <position position="372"/>
    </location>
    <ligand>
        <name>Zn(2+)</name>
        <dbReference type="ChEBI" id="CHEBI:29105"/>
        <label>1</label>
        <note>catalytic</note>
    </ligand>
</feature>
<gene>
    <name evidence="17" type="ORF">ACJMK2_022550</name>
</gene>
<evidence type="ECO:0000256" key="11">
    <source>
        <dbReference type="PIRSR" id="PIRSR601548-5"/>
    </source>
</evidence>
<feature type="transmembrane region" description="Helical" evidence="15">
    <location>
        <begin position="586"/>
        <end position="605"/>
    </location>
</feature>
<feature type="binding site" evidence="9">
    <location>
        <position position="368"/>
    </location>
    <ligand>
        <name>Zn(2+)</name>
        <dbReference type="ChEBI" id="CHEBI:29105"/>
        <label>1</label>
        <note>catalytic</note>
    </ligand>
</feature>
<feature type="active site" description="Proton donor 1" evidence="5">
    <location>
        <position position="500"/>
    </location>
</feature>
<feature type="disulfide bond" evidence="10 13">
    <location>
        <begin position="337"/>
        <end position="355"/>
    </location>
</feature>
<evidence type="ECO:0000313" key="17">
    <source>
        <dbReference type="EMBL" id="KAL3837175.1"/>
    </source>
</evidence>
<dbReference type="Pfam" id="PF01401">
    <property type="entry name" value="Peptidase_M2"/>
    <property type="match status" value="1"/>
</dbReference>
<dbReference type="GO" id="GO:0008237">
    <property type="term" value="F:metallopeptidase activity"/>
    <property type="evidence" value="ECO:0007669"/>
    <property type="project" value="UniProtKB-KW"/>
</dbReference>
<feature type="binding site" evidence="12">
    <location>
        <position position="396"/>
    </location>
    <ligand>
        <name>Zn(2+)</name>
        <dbReference type="ChEBI" id="CHEBI:29105"/>
        <label>2</label>
        <note>catalytic</note>
    </ligand>
</feature>
<proteinExistence type="inferred from homology"/>
<sequence>MAMWIHLTLMMLILVSASLSQTVNLEEVNAYLDEYDKLAADLYYHSSEASWNYYTNITDDTLNNMTDWSLKESAFANIEAKNASRFNLSQIPDQNITRLLKKVMDIGISAFPDTDKLRKISEIQAEMTSIYSTAKGCIDATTCLPLEPDLTDIISNSRNYDKLKAAWKGWRDASGKKMKHLYPQYIQLLNEAITYEKKYADMGDYYRSWYESDTFENDVRALFVELAPLYKNLHAYVRRKLREHYGNDNFPTTGHIPAHILGNMWAQQWNNIYDLVAPYPEKESANITKAMIDRKYNVTYMYQVAEEFFTSIGLYEMPSLFWEKSMLVKPDGREVVCHASAWDFSNGRDFRIKQCTSITEDQLLTVHHEMGHIEYFLAYKDLPLLYRGGANPGFHEGVADIVTLSFLTPEHLNKIGLLDAVPGPDDTEGDINFLFRMALEKVAFLPFGYLIDQWRWSVFRGETTPAKYNEKWWDLRCEFQGINPPVERTNDDFDPGAKYHIPGGVPYISEMLKMGASRPWGEAMSKITNGTDDKLSALPLLEYFKPLVDWLEKNNKQYNETVGWDLNKCPNFLSSNVLSGSSITKSMGFIIGAMLVLCSIVISNVNN</sequence>
<keyword evidence="14" id="KW-0645">Protease</keyword>
<evidence type="ECO:0000313" key="18">
    <source>
        <dbReference type="Proteomes" id="UP001634394"/>
    </source>
</evidence>
<evidence type="ECO:0000256" key="5">
    <source>
        <dbReference type="PIRSR" id="PIRSR601548-1"/>
    </source>
</evidence>
<comment type="similarity">
    <text evidence="1 13 14">Belongs to the peptidase M2 family.</text>
</comment>
<dbReference type="PANTHER" id="PTHR10514:SF27">
    <property type="entry name" value="ANGIOTENSIN-CONVERTING ENZYME"/>
    <property type="match status" value="1"/>
</dbReference>
<keyword evidence="15" id="KW-0812">Transmembrane</keyword>
<keyword evidence="4 6" id="KW-0325">Glycoprotein</keyword>
<feature type="binding site" evidence="12">
    <location>
        <position position="368"/>
    </location>
    <ligand>
        <name>Zn(2+)</name>
        <dbReference type="ChEBI" id="CHEBI:29105"/>
        <label>2</label>
        <note>catalytic</note>
    </ligand>
</feature>
<evidence type="ECO:0000256" key="13">
    <source>
        <dbReference type="PROSITE-ProRule" id="PRU01355"/>
    </source>
</evidence>
<feature type="active site" description="Proton acceptor 1" evidence="5">
    <location>
        <position position="369"/>
    </location>
</feature>
<reference evidence="17 18" key="1">
    <citation type="submission" date="2024-11" db="EMBL/GenBank/DDBJ databases">
        <title>Chromosome-level genome assembly of the freshwater bivalve Anodonta woodiana.</title>
        <authorList>
            <person name="Chen X."/>
        </authorList>
    </citation>
    <scope>NUCLEOTIDE SEQUENCE [LARGE SCALE GENOMIC DNA]</scope>
    <source>
        <strain evidence="17">MN2024</strain>
        <tissue evidence="17">Gills</tissue>
    </source>
</reference>
<feature type="binding site" evidence="12">
    <location>
        <position position="372"/>
    </location>
    <ligand>
        <name>Zn(2+)</name>
        <dbReference type="ChEBI" id="CHEBI:29105"/>
        <label>2</label>
        <note>catalytic</note>
    </ligand>
</feature>
<feature type="binding site" evidence="9">
    <location>
        <position position="396"/>
    </location>
    <ligand>
        <name>Zn(2+)</name>
        <dbReference type="ChEBI" id="CHEBI:29105"/>
        <label>1</label>
        <note>catalytic</note>
    </ligand>
</feature>
<feature type="active site" description="Proton acceptor 2" evidence="7">
    <location>
        <position position="369"/>
    </location>
</feature>
<evidence type="ECO:0000256" key="16">
    <source>
        <dbReference type="SAM" id="SignalP"/>
    </source>
</evidence>
<evidence type="ECO:0000256" key="8">
    <source>
        <dbReference type="PIRSR" id="PIRSR601548-2"/>
    </source>
</evidence>
<evidence type="ECO:0000256" key="2">
    <source>
        <dbReference type="ARBA" id="ARBA00022729"/>
    </source>
</evidence>
<feature type="glycosylation site" description="N-linked (GlcNAc...) asparagine" evidence="11">
    <location>
        <position position="297"/>
    </location>
</feature>
<evidence type="ECO:0000256" key="10">
    <source>
        <dbReference type="PIRSR" id="PIRSR601548-4"/>
    </source>
</evidence>
<keyword evidence="9 14" id="KW-0479">Metal-binding</keyword>